<keyword evidence="2 8" id="KW-0132">Cell division</keyword>
<dbReference type="Proteomes" id="UP000522007">
    <property type="component" value="Unassembled WGS sequence"/>
</dbReference>
<dbReference type="GO" id="GO:0005737">
    <property type="term" value="C:cytoplasm"/>
    <property type="evidence" value="ECO:0007669"/>
    <property type="project" value="UniProtKB-SubCell"/>
</dbReference>
<evidence type="ECO:0000256" key="6">
    <source>
        <dbReference type="ARBA" id="ARBA00023236"/>
    </source>
</evidence>
<comment type="subcellular location">
    <subcellularLocation>
        <location evidence="8">Cytoplasm</location>
    </subcellularLocation>
</comment>
<dbReference type="PROSITE" id="PS51782">
    <property type="entry name" value="LYSM"/>
    <property type="match status" value="1"/>
</dbReference>
<sequence>MTLKLIWDKFYVSIIFVITCLVLGIVLMCTVLGNSSNYSEVNINEGDSLWAIADEYASKSDMPKADFVAWVEKENNLTEGHVKAGDSVVIPVHETKLQNSDSTIQLANQ</sequence>
<keyword evidence="9" id="KW-0472">Membrane</keyword>
<evidence type="ECO:0000256" key="7">
    <source>
        <dbReference type="ARBA" id="ARBA00023306"/>
    </source>
</evidence>
<dbReference type="RefSeq" id="WP_185307779.1">
    <property type="nucleotide sequence ID" value="NZ_CP122330.1"/>
</dbReference>
<evidence type="ECO:0000256" key="8">
    <source>
        <dbReference type="HAMAP-Rule" id="MF_02014"/>
    </source>
</evidence>
<evidence type="ECO:0000259" key="10">
    <source>
        <dbReference type="PROSITE" id="PS51782"/>
    </source>
</evidence>
<evidence type="ECO:0000256" key="9">
    <source>
        <dbReference type="SAM" id="Phobius"/>
    </source>
</evidence>
<gene>
    <name evidence="8 11" type="primary">yneA</name>
    <name evidence="11" type="ORF">HB853_10360</name>
</gene>
<keyword evidence="3 8" id="KW-0227">DNA damage</keyword>
<dbReference type="Gene3D" id="3.10.350.10">
    <property type="entry name" value="LysM domain"/>
    <property type="match status" value="1"/>
</dbReference>
<comment type="similarity">
    <text evidence="8">Belongs to the YneA family.</text>
</comment>
<dbReference type="Pfam" id="PF01476">
    <property type="entry name" value="LysM"/>
    <property type="match status" value="1"/>
</dbReference>
<reference evidence="11 12" key="1">
    <citation type="submission" date="2020-03" db="EMBL/GenBank/DDBJ databases">
        <title>Soil Listeria distribution.</title>
        <authorList>
            <person name="Liao J."/>
            <person name="Wiedmann M."/>
        </authorList>
    </citation>
    <scope>NUCLEOTIDE SEQUENCE [LARGE SCALE GENOMIC DNA]</scope>
    <source>
        <strain evidence="11 12">FSL L7-1829</strain>
    </source>
</reference>
<dbReference type="HAMAP" id="MF_02014">
    <property type="entry name" value="YneA"/>
    <property type="match status" value="1"/>
</dbReference>
<keyword evidence="6 8" id="KW-0742">SOS response</keyword>
<dbReference type="InterPro" id="IPR018392">
    <property type="entry name" value="LysM"/>
</dbReference>
<keyword evidence="1 8" id="KW-0963">Cytoplasm</keyword>
<dbReference type="InterPro" id="IPR036779">
    <property type="entry name" value="LysM_dom_sf"/>
</dbReference>
<name>A0A7X0W5S2_LISWE</name>
<evidence type="ECO:0000256" key="2">
    <source>
        <dbReference type="ARBA" id="ARBA00022618"/>
    </source>
</evidence>
<keyword evidence="9" id="KW-1133">Transmembrane helix</keyword>
<evidence type="ECO:0000313" key="12">
    <source>
        <dbReference type="Proteomes" id="UP000522007"/>
    </source>
</evidence>
<dbReference type="EMBL" id="JAAROP010000011">
    <property type="protein sequence ID" value="MBC1323352.1"/>
    <property type="molecule type" value="Genomic_DNA"/>
</dbReference>
<dbReference type="InterPro" id="IPR022887">
    <property type="entry name" value="Cell_div_suppressor_YneA"/>
</dbReference>
<evidence type="ECO:0000256" key="4">
    <source>
        <dbReference type="ARBA" id="ARBA00023204"/>
    </source>
</evidence>
<dbReference type="GO" id="GO:0009432">
    <property type="term" value="P:SOS response"/>
    <property type="evidence" value="ECO:0007669"/>
    <property type="project" value="UniProtKB-UniRule"/>
</dbReference>
<keyword evidence="4 8" id="KW-0234">DNA repair</keyword>
<comment type="caution">
    <text evidence="11">The sequence shown here is derived from an EMBL/GenBank/DDBJ whole genome shotgun (WGS) entry which is preliminary data.</text>
</comment>
<evidence type="ECO:0000256" key="1">
    <source>
        <dbReference type="ARBA" id="ARBA00022490"/>
    </source>
</evidence>
<keyword evidence="7 8" id="KW-0131">Cell cycle</keyword>
<dbReference type="NCBIfam" id="NF010723">
    <property type="entry name" value="PRK14125.1"/>
    <property type="match status" value="1"/>
</dbReference>
<proteinExistence type="inferred from homology"/>
<evidence type="ECO:0000256" key="5">
    <source>
        <dbReference type="ARBA" id="ARBA00023210"/>
    </source>
</evidence>
<feature type="transmembrane region" description="Helical" evidence="9">
    <location>
        <begin position="12"/>
        <end position="33"/>
    </location>
</feature>
<evidence type="ECO:0000313" key="11">
    <source>
        <dbReference type="EMBL" id="MBC1323352.1"/>
    </source>
</evidence>
<dbReference type="GO" id="GO:0006281">
    <property type="term" value="P:DNA repair"/>
    <property type="evidence" value="ECO:0007669"/>
    <property type="project" value="UniProtKB-KW"/>
</dbReference>
<comment type="function">
    <text evidence="8">Inhibits cell division during the SOS response. Affects a later stage of the cell division protein assembly, after the assembly of the Z ring, by probably suppressing recruitment of FtsL and/or DivIC to the division machinery.</text>
</comment>
<feature type="domain" description="LysM" evidence="10">
    <location>
        <begin position="39"/>
        <end position="90"/>
    </location>
</feature>
<keyword evidence="5 8" id="KW-0717">Septation</keyword>
<protein>
    <recommendedName>
        <fullName evidence="8">Cell division suppressor protein YneA</fullName>
    </recommendedName>
</protein>
<dbReference type="GO" id="GO:0000917">
    <property type="term" value="P:division septum assembly"/>
    <property type="evidence" value="ECO:0007669"/>
    <property type="project" value="UniProtKB-KW"/>
</dbReference>
<keyword evidence="9" id="KW-0812">Transmembrane</keyword>
<organism evidence="11 12">
    <name type="scientific">Listeria welshimeri</name>
    <dbReference type="NCBI Taxonomy" id="1643"/>
    <lineage>
        <taxon>Bacteria</taxon>
        <taxon>Bacillati</taxon>
        <taxon>Bacillota</taxon>
        <taxon>Bacilli</taxon>
        <taxon>Bacillales</taxon>
        <taxon>Listeriaceae</taxon>
        <taxon>Listeria</taxon>
    </lineage>
</organism>
<dbReference type="AlphaFoldDB" id="A0A7X0W5S2"/>
<evidence type="ECO:0000256" key="3">
    <source>
        <dbReference type="ARBA" id="ARBA00022763"/>
    </source>
</evidence>
<accession>A0A7X0W5S2</accession>
<dbReference type="GO" id="GO:0051782">
    <property type="term" value="P:negative regulation of cell division"/>
    <property type="evidence" value="ECO:0007669"/>
    <property type="project" value="UniProtKB-UniRule"/>
</dbReference>